<dbReference type="Proteomes" id="UP000215148">
    <property type="component" value="Chromosome 2"/>
</dbReference>
<evidence type="ECO:0000256" key="3">
    <source>
        <dbReference type="SAM" id="MobiDB-lite"/>
    </source>
</evidence>
<evidence type="ECO:0000256" key="1">
    <source>
        <dbReference type="ARBA" id="ARBA00022801"/>
    </source>
</evidence>
<keyword evidence="2" id="KW-0597">Phosphoprotein</keyword>
<evidence type="ECO:0000313" key="7">
    <source>
        <dbReference type="Proteomes" id="UP000215148"/>
    </source>
</evidence>
<keyword evidence="7" id="KW-1185">Reference proteome</keyword>
<evidence type="ECO:0000313" key="6">
    <source>
        <dbReference type="EMBL" id="ASU24336.1"/>
    </source>
</evidence>
<dbReference type="Pfam" id="PF11849">
    <property type="entry name" value="DUF3369"/>
    <property type="match status" value="1"/>
</dbReference>
<dbReference type="AlphaFoldDB" id="A0A223N3S8"/>
<dbReference type="GO" id="GO:0009214">
    <property type="term" value="P:cyclic nucleotide catabolic process"/>
    <property type="evidence" value="ECO:0007669"/>
    <property type="project" value="UniProtKB-ARBA"/>
</dbReference>
<dbReference type="PANTHER" id="PTHR45228:SF9">
    <property type="entry name" value="3'3'-CGAMP-SPECIFIC PHOSPHODIESTERASE 2"/>
    <property type="match status" value="1"/>
</dbReference>
<evidence type="ECO:0000259" key="5">
    <source>
        <dbReference type="PROSITE" id="PS51832"/>
    </source>
</evidence>
<dbReference type="CDD" id="cd00077">
    <property type="entry name" value="HDc"/>
    <property type="match status" value="1"/>
</dbReference>
<feature type="domain" description="Response regulatory" evidence="4">
    <location>
        <begin position="29"/>
        <end position="153"/>
    </location>
</feature>
<dbReference type="FunFam" id="1.10.3210.10:FF:000018">
    <property type="entry name" value="Two-component system response regulator"/>
    <property type="match status" value="1"/>
</dbReference>
<feature type="modified residue" description="4-aspartylphosphate" evidence="2">
    <location>
        <position position="84"/>
    </location>
</feature>
<proteinExistence type="predicted"/>
<dbReference type="NCBIfam" id="TIGR00277">
    <property type="entry name" value="HDIG"/>
    <property type="match status" value="1"/>
</dbReference>
<keyword evidence="1" id="KW-0378">Hydrolase</keyword>
<dbReference type="InterPro" id="IPR037522">
    <property type="entry name" value="HD_GYP_dom"/>
</dbReference>
<sequence>MDLFADYRQEEQPNDQKSHELKVENKPWQVLLVDDDEQMHQITRLALRGFSFQGRPLELLSAMSGLEAREVMSTKPDIALALVDVVMETEHAGLNLVRYIREECKNRIIRLVLRTGQAGQAPEDKVIQEYEIDDYKEKTELTTQKLRTLLYSMLRSYRDLCLIEEQKEGLKRVIEASAKVQNTTTLQTYAESVLSQLTSLLKLHASAFYCIVQPKSEGEGSCALTLAAIGGFVDCYSDCDFSRLPSEVAKRCQLALQTQMSHSYDDASVLYMMDSRGVENLLYINLLELLSENDERLLEIYMYNIGLTFENLNLQLDLRETSKELVYNLANAVEARSKETGAHVQRVSLIAEKLAELCGLPEQEMYMIKNGSPLHDVGKVAIPDSILHKPGKLTADEWEIMKKHVDCGVEILSKSNRPLIVKAKEIAGSHHEKWDGSGYPNGLAGEQIPISGRITALADVFDALGSKRSYKEPWSEDDIKNELISQNGKHFDPTLVTLLIDNWEYFIAIREQYPD</sequence>
<dbReference type="PANTHER" id="PTHR45228">
    <property type="entry name" value="CYCLIC DI-GMP PHOSPHODIESTERASE TM_0186-RELATED"/>
    <property type="match status" value="1"/>
</dbReference>
<evidence type="ECO:0000256" key="2">
    <source>
        <dbReference type="PROSITE-ProRule" id="PRU00169"/>
    </source>
</evidence>
<dbReference type="SMART" id="SM00471">
    <property type="entry name" value="HDc"/>
    <property type="match status" value="1"/>
</dbReference>
<dbReference type="Gene3D" id="1.10.3210.10">
    <property type="entry name" value="Hypothetical protein af1432"/>
    <property type="match status" value="1"/>
</dbReference>
<dbReference type="InterPro" id="IPR001789">
    <property type="entry name" value="Sig_transdc_resp-reg_receiver"/>
</dbReference>
<dbReference type="InterPro" id="IPR021800">
    <property type="entry name" value="DUF3369"/>
</dbReference>
<dbReference type="Pfam" id="PF13487">
    <property type="entry name" value="HD_5"/>
    <property type="match status" value="1"/>
</dbReference>
<dbReference type="GO" id="GO:0004112">
    <property type="term" value="F:cyclic-nucleotide phosphodiesterase activity"/>
    <property type="evidence" value="ECO:0007669"/>
    <property type="project" value="UniProtKB-ARBA"/>
</dbReference>
<gene>
    <name evidence="6" type="ORF">CCZ37_17985</name>
</gene>
<dbReference type="GO" id="GO:0000160">
    <property type="term" value="P:phosphorelay signal transduction system"/>
    <property type="evidence" value="ECO:0007669"/>
    <property type="project" value="InterPro"/>
</dbReference>
<evidence type="ECO:0000259" key="4">
    <source>
        <dbReference type="PROSITE" id="PS50110"/>
    </source>
</evidence>
<reference evidence="6 7" key="1">
    <citation type="submission" date="2017-08" db="EMBL/GenBank/DDBJ databases">
        <title>The Vibrio qinghaiensis sp.-Q67 is a luminous bacteria isolated firstly from Qinghai lake, Qinghai province, China, which has been proved to be very sensitive to detect environmental and food pollutants. Therefore, complete genome analysis of V. qinghaiensis sp.-Q67 highlights the potential application of this strain on detection of hazards in the contaminated environments.</title>
        <authorList>
            <person name="Gong L."/>
        </authorList>
    </citation>
    <scope>NUCLEOTIDE SEQUENCE [LARGE SCALE GENOMIC DNA]</scope>
    <source>
        <strain evidence="6 7">Q67</strain>
    </source>
</reference>
<name>A0A223N3S8_9VIBR</name>
<protein>
    <submittedName>
        <fullName evidence="6">Phosphodiesterase</fullName>
    </submittedName>
</protein>
<dbReference type="SUPFAM" id="SSF109604">
    <property type="entry name" value="HD-domain/PDEase-like"/>
    <property type="match status" value="1"/>
</dbReference>
<dbReference type="InterPro" id="IPR003607">
    <property type="entry name" value="HD/PDEase_dom"/>
</dbReference>
<dbReference type="PROSITE" id="PS50110">
    <property type="entry name" value="RESPONSE_REGULATORY"/>
    <property type="match status" value="1"/>
</dbReference>
<dbReference type="InterPro" id="IPR006675">
    <property type="entry name" value="HDIG_dom"/>
</dbReference>
<organism evidence="6 7">
    <name type="scientific">Vibrio qinghaiensis</name>
    <dbReference type="NCBI Taxonomy" id="2025808"/>
    <lineage>
        <taxon>Bacteria</taxon>
        <taxon>Pseudomonadati</taxon>
        <taxon>Pseudomonadota</taxon>
        <taxon>Gammaproteobacteria</taxon>
        <taxon>Vibrionales</taxon>
        <taxon>Vibrionaceae</taxon>
        <taxon>Vibrio</taxon>
    </lineage>
</organism>
<dbReference type="SUPFAM" id="SSF52172">
    <property type="entry name" value="CheY-like"/>
    <property type="match status" value="1"/>
</dbReference>
<dbReference type="KEGG" id="vqi:CCZ37_17985"/>
<feature type="region of interest" description="Disordered" evidence="3">
    <location>
        <begin position="1"/>
        <end position="20"/>
    </location>
</feature>
<dbReference type="RefSeq" id="WP_094501894.1">
    <property type="nucleotide sequence ID" value="NZ_CAWNHI010000002.1"/>
</dbReference>
<feature type="domain" description="HD-GYP" evidence="5">
    <location>
        <begin position="318"/>
        <end position="515"/>
    </location>
</feature>
<dbReference type="PROSITE" id="PS51832">
    <property type="entry name" value="HD_GYP"/>
    <property type="match status" value="1"/>
</dbReference>
<dbReference type="EMBL" id="CP022742">
    <property type="protein sequence ID" value="ASU24336.1"/>
    <property type="molecule type" value="Genomic_DNA"/>
</dbReference>
<dbReference type="Gene3D" id="3.40.50.2300">
    <property type="match status" value="1"/>
</dbReference>
<dbReference type="InterPro" id="IPR011006">
    <property type="entry name" value="CheY-like_superfamily"/>
</dbReference>
<dbReference type="InterPro" id="IPR052020">
    <property type="entry name" value="Cyclic_di-GMP/3'3'-cGAMP_PDE"/>
</dbReference>
<accession>A0A223N3S8</accession>